<sequence>MKTQECKGCPAGSYSLGDGVRYDGFSKLPDGFSIENFVDDSEQVFGQRHSYSCPQSAGWTVQDNELRYNPTSCVSRLSISLHLVKDGYIEIFYQLPKNRHSLISDLVIRNEQCESYGTPEIFKRKRPVDEDISTGNDWHVKRVNVKGGQNLVVWTIVSNRDLTTLADVIRVPRIEIVGLAYTPICSKCPAGSYSNAKSSQCFGCAAGSYSTRGSSTCTACGINEYSGPKAEKCQIRPNCQSDDYRPEYGKCEDGQIKKSFTKVEPDVCVSPNAPTSTSESCIKCSAGTHRENGRCSFCKKDEYSDGTACTQCPNSTIPEYGLFYTNWEQMPDFMMSGCEYIMAEDLGECPVKGSWIPNGDRIESATTRAEGVALELSLNVTNGFYEPLQSLEMKPSVDHPVARLDFEFELNCRDGTCQLYVVLVELSLIAKREGFKFLEAFNGPQKRQVKSYSIVKNAPVRLVFAFMRSGASRGNDAIDDKAIIYALNLTNVADQTQKGNVGGARRCRQCPLAKNSDGECKPCPQGHYIQEKTSECVKCPEGSALNATSDMIGVKSCVKCPRNMGSVGGFECGFTGNLDLQLDDKTTHFDLTPLKPQPLTANGIKVFPREGNAYYHSFNVSLFNEPVTCEDSYESGLMDSLAPLGIDFQLSDTRPLFCRATAIPLPKAKNVNTTNKVAFVSAFMIGSKLGAITQNKTYKGFVLDDKQLEYDSKIKSTTKPIDIHFYFEPIPSKSASCPNGTIGVVTTRCDPLLATKPEVRTSKNCPDGTCNGCLFHIIVESSFACPICDPSDFDEIKGECLEGKQKIHSIPSKHCVLSGMQSRQRTEACSNVSSNVRLLFVLASGLIVLLILIIYNIHRRNKTLEYRYMRIVEGKEPDDLNTCGLTSDEDEEEDKDRTKVFFNKKQNQKEDDSVRVSTTRTPKQKNPMEGESLDFLSDESA</sequence>
<comment type="caution">
    <text evidence="7">The sequence shown here is derived from an EMBL/GenBank/DDBJ whole genome shotgun (WGS) entry which is preliminary data.</text>
</comment>
<dbReference type="Pfam" id="PF23087">
    <property type="entry name" value="MRH_ELAPOR1_9th"/>
    <property type="match status" value="1"/>
</dbReference>
<feature type="domain" description="Elapor1/2 mannose 6-phosphate receptor homology" evidence="5">
    <location>
        <begin position="599"/>
        <end position="788"/>
    </location>
</feature>
<dbReference type="Pfam" id="PF23032">
    <property type="entry name" value="GBD_ELAPOR1-like_3rd"/>
    <property type="match status" value="1"/>
</dbReference>
<accession>A0A811KU04</accession>
<dbReference type="OrthoDB" id="439917at2759"/>
<feature type="region of interest" description="Disordered" evidence="1">
    <location>
        <begin position="880"/>
        <end position="941"/>
    </location>
</feature>
<dbReference type="InterPro" id="IPR009030">
    <property type="entry name" value="Growth_fac_rcpt_cys_sf"/>
</dbReference>
<proteinExistence type="predicted"/>
<keyword evidence="8" id="KW-1185">Reference proteome</keyword>
<keyword evidence="2" id="KW-0472">Membrane</keyword>
<evidence type="ECO:0000259" key="6">
    <source>
        <dbReference type="Pfam" id="PF23091"/>
    </source>
</evidence>
<feature type="domain" description="Elapor1/2 galactose binding" evidence="3">
    <location>
        <begin position="353"/>
        <end position="494"/>
    </location>
</feature>
<dbReference type="PANTHER" id="PTHR22727:SF15">
    <property type="entry name" value="MRH DOMAIN-CONTAINING PROTEIN"/>
    <property type="match status" value="1"/>
</dbReference>
<reference evidence="7" key="1">
    <citation type="submission" date="2020-09" db="EMBL/GenBank/DDBJ databases">
        <authorList>
            <person name="Kikuchi T."/>
        </authorList>
    </citation>
    <scope>NUCLEOTIDE SEQUENCE</scope>
    <source>
        <strain evidence="7">SH1</strain>
    </source>
</reference>
<name>A0A811KU04_9BILA</name>
<dbReference type="EMBL" id="CAJFDH010000004">
    <property type="protein sequence ID" value="CAD5219078.1"/>
    <property type="molecule type" value="Genomic_DNA"/>
</dbReference>
<evidence type="ECO:0000259" key="5">
    <source>
        <dbReference type="Pfam" id="PF23087"/>
    </source>
</evidence>
<gene>
    <name evidence="7" type="ORF">BOKJ2_LOCUS8264</name>
</gene>
<keyword evidence="2" id="KW-0812">Transmembrane</keyword>
<dbReference type="GO" id="GO:0016020">
    <property type="term" value="C:membrane"/>
    <property type="evidence" value="ECO:0007669"/>
    <property type="project" value="TreeGrafter"/>
</dbReference>
<feature type="transmembrane region" description="Helical" evidence="2">
    <location>
        <begin position="838"/>
        <end position="857"/>
    </location>
</feature>
<dbReference type="InterPro" id="IPR056608">
    <property type="entry name" value="Elapor1/2_GBD"/>
</dbReference>
<dbReference type="Proteomes" id="UP000783686">
    <property type="component" value="Unassembled WGS sequence"/>
</dbReference>
<dbReference type="InterPro" id="IPR056609">
    <property type="entry name" value="Elapor1-like_3rd"/>
</dbReference>
<dbReference type="InterPro" id="IPR056610">
    <property type="entry name" value="Elapor1/2_TNFR-like"/>
</dbReference>
<feature type="domain" description="Elapor1/2 TNF receptor-like" evidence="6">
    <location>
        <begin position="283"/>
        <end position="321"/>
    </location>
</feature>
<evidence type="ECO:0000313" key="7">
    <source>
        <dbReference type="EMBL" id="CAD5219078.1"/>
    </source>
</evidence>
<organism evidence="7 8">
    <name type="scientific">Bursaphelenchus okinawaensis</name>
    <dbReference type="NCBI Taxonomy" id="465554"/>
    <lineage>
        <taxon>Eukaryota</taxon>
        <taxon>Metazoa</taxon>
        <taxon>Ecdysozoa</taxon>
        <taxon>Nematoda</taxon>
        <taxon>Chromadorea</taxon>
        <taxon>Rhabditida</taxon>
        <taxon>Tylenchina</taxon>
        <taxon>Tylenchomorpha</taxon>
        <taxon>Aphelenchoidea</taxon>
        <taxon>Aphelenchoididae</taxon>
        <taxon>Bursaphelenchus</taxon>
    </lineage>
</organism>
<evidence type="ECO:0008006" key="9">
    <source>
        <dbReference type="Google" id="ProtNLM"/>
    </source>
</evidence>
<feature type="domain" description="Elapor1-like galactose binding" evidence="4">
    <location>
        <begin position="19"/>
        <end position="180"/>
    </location>
</feature>
<evidence type="ECO:0000259" key="4">
    <source>
        <dbReference type="Pfam" id="PF23032"/>
    </source>
</evidence>
<dbReference type="AlphaFoldDB" id="A0A811KU04"/>
<evidence type="ECO:0000256" key="2">
    <source>
        <dbReference type="SAM" id="Phobius"/>
    </source>
</evidence>
<protein>
    <recommendedName>
        <fullName evidence="9">Tyrosine-protein kinase ephrin type A/B receptor-like domain-containing protein</fullName>
    </recommendedName>
</protein>
<dbReference type="InterPro" id="IPR056607">
    <property type="entry name" value="Elapor1/2_MRH"/>
</dbReference>
<dbReference type="EMBL" id="CAJFCW020000004">
    <property type="protein sequence ID" value="CAG9112319.1"/>
    <property type="molecule type" value="Genomic_DNA"/>
</dbReference>
<evidence type="ECO:0000259" key="3">
    <source>
        <dbReference type="Pfam" id="PF23031"/>
    </source>
</evidence>
<dbReference type="SMART" id="SM01411">
    <property type="entry name" value="Ephrin_rec_like"/>
    <property type="match status" value="3"/>
</dbReference>
<evidence type="ECO:0000256" key="1">
    <source>
        <dbReference type="SAM" id="MobiDB-lite"/>
    </source>
</evidence>
<evidence type="ECO:0000313" key="8">
    <source>
        <dbReference type="Proteomes" id="UP000614601"/>
    </source>
</evidence>
<dbReference type="Proteomes" id="UP000614601">
    <property type="component" value="Unassembled WGS sequence"/>
</dbReference>
<dbReference type="Gene3D" id="2.10.50.10">
    <property type="entry name" value="Tumor Necrosis Factor Receptor, subunit A, domain 2"/>
    <property type="match status" value="1"/>
</dbReference>
<dbReference type="Pfam" id="PF23031">
    <property type="entry name" value="GBD_ELAPOR1"/>
    <property type="match status" value="1"/>
</dbReference>
<dbReference type="Pfam" id="PF23091">
    <property type="entry name" value="TNFR_ELAPOR1_6th"/>
    <property type="match status" value="1"/>
</dbReference>
<dbReference type="InterPro" id="IPR039181">
    <property type="entry name" value="Elapor1/2"/>
</dbReference>
<dbReference type="SUPFAM" id="SSF57184">
    <property type="entry name" value="Growth factor receptor domain"/>
    <property type="match status" value="2"/>
</dbReference>
<keyword evidence="2" id="KW-1133">Transmembrane helix</keyword>
<dbReference type="PANTHER" id="PTHR22727">
    <property type="entry name" value="PROTEIN CBG13728"/>
    <property type="match status" value="1"/>
</dbReference>